<keyword evidence="5 9" id="KW-0547">Nucleotide-binding</keyword>
<comment type="similarity">
    <text evidence="1 9">Belongs to the ABC transporter superfamily.</text>
</comment>
<evidence type="ECO:0000256" key="9">
    <source>
        <dbReference type="RuleBase" id="RU365094"/>
    </source>
</evidence>
<dbReference type="SMART" id="SM00382">
    <property type="entry name" value="AAA"/>
    <property type="match status" value="1"/>
</dbReference>
<dbReference type="PANTHER" id="PTHR24220:SF470">
    <property type="entry name" value="CELL DIVISION ATP-BINDING PROTEIN FTSE"/>
    <property type="match status" value="1"/>
</dbReference>
<sequence>MITFNNVTVQYDASHTALRGVNIHIDKGEFVFIVGASGAGKSTFVKILTHELVPKEGSVIVNGQDITRLSNSKVPYYRRKLGIVFQDFRLLEDKTVYENVAFVLRVTGAKSREIRERTSHVLNLVGLRGKENEMPSKLSGGEQQRVAIARALANQPLLLIADEPTGNLDPNTSQEIMDLFSAINHMGTTIIMVTHNQDLVNAMHKRVILIDEGHIVSDVEKGGYISHV</sequence>
<dbReference type="GO" id="GO:0051301">
    <property type="term" value="P:cell division"/>
    <property type="evidence" value="ECO:0007669"/>
    <property type="project" value="UniProtKB-UniRule"/>
</dbReference>
<evidence type="ECO:0000256" key="8">
    <source>
        <dbReference type="ARBA" id="ARBA00023306"/>
    </source>
</evidence>
<evidence type="ECO:0000313" key="12">
    <source>
        <dbReference type="Proteomes" id="UP000199689"/>
    </source>
</evidence>
<dbReference type="InterPro" id="IPR003439">
    <property type="entry name" value="ABC_transporter-like_ATP-bd"/>
</dbReference>
<gene>
    <name evidence="9" type="primary">ftsE</name>
    <name evidence="11" type="ORF">SAMN02910343_00771</name>
</gene>
<dbReference type="PROSITE" id="PS00211">
    <property type="entry name" value="ABC_TRANSPORTER_1"/>
    <property type="match status" value="1"/>
</dbReference>
<dbReference type="NCBIfam" id="TIGR02673">
    <property type="entry name" value="FtsE"/>
    <property type="match status" value="1"/>
</dbReference>
<keyword evidence="12" id="KW-1185">Reference proteome</keyword>
<dbReference type="GO" id="GO:0016887">
    <property type="term" value="F:ATP hydrolysis activity"/>
    <property type="evidence" value="ECO:0007669"/>
    <property type="project" value="InterPro"/>
</dbReference>
<dbReference type="GO" id="GO:0005524">
    <property type="term" value="F:ATP binding"/>
    <property type="evidence" value="ECO:0007669"/>
    <property type="project" value="UniProtKB-UniRule"/>
</dbReference>
<name>A0A1G5VP70_9FIRM</name>
<evidence type="ECO:0000256" key="2">
    <source>
        <dbReference type="ARBA" id="ARBA00020019"/>
    </source>
</evidence>
<dbReference type="Pfam" id="PF00005">
    <property type="entry name" value="ABC_tran"/>
    <property type="match status" value="1"/>
</dbReference>
<evidence type="ECO:0000313" key="11">
    <source>
        <dbReference type="EMBL" id="SDA47504.1"/>
    </source>
</evidence>
<dbReference type="InterPro" id="IPR015854">
    <property type="entry name" value="ABC_transpr_LolD-like"/>
</dbReference>
<keyword evidence="7 9" id="KW-0472">Membrane</keyword>
<protein>
    <recommendedName>
        <fullName evidence="2 9">Cell division ATP-binding protein FtsE</fullName>
    </recommendedName>
</protein>
<dbReference type="InterPro" id="IPR027417">
    <property type="entry name" value="P-loop_NTPase"/>
</dbReference>
<dbReference type="RefSeq" id="WP_091364040.1">
    <property type="nucleotide sequence ID" value="NZ_CALJSX010000044.1"/>
</dbReference>
<feature type="domain" description="ABC transporter" evidence="10">
    <location>
        <begin position="2"/>
        <end position="228"/>
    </location>
</feature>
<dbReference type="GO" id="GO:0022857">
    <property type="term" value="F:transmembrane transporter activity"/>
    <property type="evidence" value="ECO:0007669"/>
    <property type="project" value="TreeGrafter"/>
</dbReference>
<keyword evidence="3 9" id="KW-1003">Cell membrane</keyword>
<evidence type="ECO:0000256" key="1">
    <source>
        <dbReference type="ARBA" id="ARBA00005417"/>
    </source>
</evidence>
<dbReference type="Proteomes" id="UP000199689">
    <property type="component" value="Unassembled WGS sequence"/>
</dbReference>
<dbReference type="InterPro" id="IPR005286">
    <property type="entry name" value="Cell_div_FtsE"/>
</dbReference>
<dbReference type="STRING" id="209880.SAMN02910343_00771"/>
<comment type="subunit">
    <text evidence="9">Homodimer. Forms a membrane-associated complex with FtsX.</text>
</comment>
<dbReference type="PROSITE" id="PS50893">
    <property type="entry name" value="ABC_TRANSPORTER_2"/>
    <property type="match status" value="1"/>
</dbReference>
<comment type="subcellular location">
    <subcellularLocation>
        <location evidence="9">Cell membrane</location>
        <topology evidence="9">Peripheral membrane protein</topology>
        <orientation evidence="9">Cytoplasmic side</orientation>
    </subcellularLocation>
</comment>
<dbReference type="InterPro" id="IPR003593">
    <property type="entry name" value="AAA+_ATPase"/>
</dbReference>
<evidence type="ECO:0000259" key="10">
    <source>
        <dbReference type="PROSITE" id="PS50893"/>
    </source>
</evidence>
<dbReference type="PANTHER" id="PTHR24220">
    <property type="entry name" value="IMPORT ATP-BINDING PROTEIN"/>
    <property type="match status" value="1"/>
</dbReference>
<keyword evidence="8 9" id="KW-0131">Cell cycle</keyword>
<evidence type="ECO:0000256" key="7">
    <source>
        <dbReference type="ARBA" id="ARBA00023136"/>
    </source>
</evidence>
<dbReference type="AlphaFoldDB" id="A0A1G5VP70"/>
<accession>A0A1G5VP70</accession>
<comment type="function">
    <text evidence="9">Part of the ABC transporter FtsEX involved in cellular division.</text>
</comment>
<keyword evidence="6 9" id="KW-0067">ATP-binding</keyword>
<dbReference type="InterPro" id="IPR017871">
    <property type="entry name" value="ABC_transporter-like_CS"/>
</dbReference>
<dbReference type="Gene3D" id="3.40.50.300">
    <property type="entry name" value="P-loop containing nucleotide triphosphate hydrolases"/>
    <property type="match status" value="1"/>
</dbReference>
<evidence type="ECO:0000256" key="3">
    <source>
        <dbReference type="ARBA" id="ARBA00022475"/>
    </source>
</evidence>
<organism evidence="11 12">
    <name type="scientific">Allisonella histaminiformans</name>
    <dbReference type="NCBI Taxonomy" id="209880"/>
    <lineage>
        <taxon>Bacteria</taxon>
        <taxon>Bacillati</taxon>
        <taxon>Bacillota</taxon>
        <taxon>Negativicutes</taxon>
        <taxon>Veillonellales</taxon>
        <taxon>Veillonellaceae</taxon>
        <taxon>Allisonella</taxon>
    </lineage>
</organism>
<dbReference type="GO" id="GO:0005886">
    <property type="term" value="C:plasma membrane"/>
    <property type="evidence" value="ECO:0007669"/>
    <property type="project" value="UniProtKB-SubCell"/>
</dbReference>
<proteinExistence type="inferred from homology"/>
<evidence type="ECO:0000256" key="6">
    <source>
        <dbReference type="ARBA" id="ARBA00022840"/>
    </source>
</evidence>
<dbReference type="FunFam" id="3.40.50.300:FF:000056">
    <property type="entry name" value="Cell division ATP-binding protein FtsE"/>
    <property type="match status" value="1"/>
</dbReference>
<keyword evidence="4 9" id="KW-0132">Cell division</keyword>
<evidence type="ECO:0000256" key="4">
    <source>
        <dbReference type="ARBA" id="ARBA00022618"/>
    </source>
</evidence>
<reference evidence="11 12" key="1">
    <citation type="submission" date="2016-10" db="EMBL/GenBank/DDBJ databases">
        <authorList>
            <person name="de Groot N.N."/>
        </authorList>
    </citation>
    <scope>NUCLEOTIDE SEQUENCE [LARGE SCALE GENOMIC DNA]</scope>
    <source>
        <strain evidence="11 12">DSM 15230</strain>
    </source>
</reference>
<dbReference type="EMBL" id="FMXA01000008">
    <property type="protein sequence ID" value="SDA47504.1"/>
    <property type="molecule type" value="Genomic_DNA"/>
</dbReference>
<dbReference type="OrthoDB" id="9802264at2"/>
<dbReference type="SUPFAM" id="SSF52540">
    <property type="entry name" value="P-loop containing nucleoside triphosphate hydrolases"/>
    <property type="match status" value="1"/>
</dbReference>
<dbReference type="GeneID" id="87755803"/>
<evidence type="ECO:0000256" key="5">
    <source>
        <dbReference type="ARBA" id="ARBA00022741"/>
    </source>
</evidence>